<dbReference type="NCBIfam" id="TIGR02456">
    <property type="entry name" value="treS_nterm"/>
    <property type="match status" value="1"/>
</dbReference>
<dbReference type="InterPro" id="IPR045857">
    <property type="entry name" value="O16G_dom_2"/>
</dbReference>
<evidence type="ECO:0000256" key="1">
    <source>
        <dbReference type="ARBA" id="ARBA00001595"/>
    </source>
</evidence>
<dbReference type="GO" id="GO:0005975">
    <property type="term" value="P:carbohydrate metabolic process"/>
    <property type="evidence" value="ECO:0007669"/>
    <property type="project" value="InterPro"/>
</dbReference>
<comment type="caution">
    <text evidence="10">The sequence shown here is derived from an EMBL/GenBank/DDBJ whole genome shotgun (WGS) entry which is preliminary data.</text>
</comment>
<evidence type="ECO:0000256" key="5">
    <source>
        <dbReference type="ARBA" id="ARBA00022837"/>
    </source>
</evidence>
<dbReference type="PANTHER" id="PTHR10357">
    <property type="entry name" value="ALPHA-AMYLASE FAMILY MEMBER"/>
    <property type="match status" value="1"/>
</dbReference>
<dbReference type="GO" id="GO:0047471">
    <property type="term" value="F:maltose alpha-D-glucosyltransferase activity"/>
    <property type="evidence" value="ECO:0007669"/>
    <property type="project" value="UniProtKB-EC"/>
</dbReference>
<evidence type="ECO:0000259" key="9">
    <source>
        <dbReference type="SMART" id="SM00642"/>
    </source>
</evidence>
<dbReference type="PANTHER" id="PTHR10357:SF219">
    <property type="entry name" value="MALTOSE ALPHA-D-GLUCOSYLTRANSFERASE"/>
    <property type="match status" value="1"/>
</dbReference>
<keyword evidence="5" id="KW-0106">Calcium</keyword>
<accession>A0AAW9STX5</accession>
<dbReference type="Gene3D" id="3.90.400.10">
    <property type="entry name" value="Oligo-1,6-glucosidase, Domain 2"/>
    <property type="match status" value="1"/>
</dbReference>
<dbReference type="InterPro" id="IPR032091">
    <property type="entry name" value="Malt_amylase-like_C"/>
</dbReference>
<dbReference type="AlphaFoldDB" id="A0AAW9STX5"/>
<keyword evidence="4" id="KW-0479">Metal-binding</keyword>
<name>A0AAW9STX5_CORAY</name>
<comment type="similarity">
    <text evidence="2">Belongs to the glycosyl hydrolase 13 family. TreS subfamily.</text>
</comment>
<dbReference type="CDD" id="cd11334">
    <property type="entry name" value="AmyAc_TreS"/>
    <property type="match status" value="1"/>
</dbReference>
<evidence type="ECO:0000256" key="3">
    <source>
        <dbReference type="ARBA" id="ARBA00012619"/>
    </source>
</evidence>
<dbReference type="InterPro" id="IPR012810">
    <property type="entry name" value="TreS/a-amylase_N"/>
</dbReference>
<reference evidence="10" key="2">
    <citation type="submission" date="2024-05" db="EMBL/GenBank/DDBJ databases">
        <authorList>
            <person name="Wolfe A."/>
        </authorList>
    </citation>
    <scope>NUCLEOTIDE SEQUENCE</scope>
    <source>
        <strain evidence="10">UMB1064</strain>
    </source>
</reference>
<dbReference type="InterPro" id="IPR006047">
    <property type="entry name" value="GH13_cat_dom"/>
</dbReference>
<proteinExistence type="inferred from homology"/>
<feature type="region of interest" description="Disordered" evidence="8">
    <location>
        <begin position="574"/>
        <end position="603"/>
    </location>
</feature>
<evidence type="ECO:0000256" key="6">
    <source>
        <dbReference type="ARBA" id="ARBA00023235"/>
    </source>
</evidence>
<evidence type="ECO:0000256" key="7">
    <source>
        <dbReference type="ARBA" id="ARBA00031378"/>
    </source>
</evidence>
<dbReference type="Proteomes" id="UP001223646">
    <property type="component" value="Unassembled WGS sequence"/>
</dbReference>
<feature type="domain" description="Glycosyl hydrolase family 13 catalytic" evidence="9">
    <location>
        <begin position="18"/>
        <end position="420"/>
    </location>
</feature>
<feature type="compositionally biased region" description="Low complexity" evidence="8">
    <location>
        <begin position="587"/>
        <end position="603"/>
    </location>
</feature>
<sequence length="603" mass="68618">MTIAKKDYEWYRSAVFYEVLVRAFFDSDNNGSGDLKGLTEKLDYLQWLGVDCLWLPPFYDSPLRDGGYDIRDFRAVLDEFGTVEDFKVLLDEAHARGIRVITDLVMNHTSDSHEWFQQSRTDPDGPYGDFYVWTDDPDTYSGARIIFVDTEDSNWTYDPVRGQYYWHRFFSHQPDLNYDNPAVQEAMLDVLRFWSDLGIDGFRLDAVPYLFEREGTNCENLPETHAFLKRCRKVMDEEYPGRVLLAEANQWPSDVVEYFGDPEVGGDECHMAFHFPLMPRIFMAVRKQSRFPISEILESTPEIPSSAQWGIFLRNHDELTLEMVTDAERDYMYAEYAHDPRMKANIGIRRRLAPLLQNDRTQLELFNALLLSLPGSPVLYYGDEIGMGDNIWLGDRDGVRTPMQWSPDRNAGFSKADPGRLYLPTIQDATYGYQAVNVENQASYSNSLLNWVRRLIQVRKRYEAFGLGDFRELNSDTASVLTYLRTYGDEVLLCVNNLSSYPAAVSLDLSEFAGSTPVELTGSVPFPTIGTDSYQITLPGHGFYWFEIQLPPETNAESSVSVSAPTIPVAQAISDAPVTSSREHSGTATDANADAVTNADNRE</sequence>
<evidence type="ECO:0000256" key="2">
    <source>
        <dbReference type="ARBA" id="ARBA00005496"/>
    </source>
</evidence>
<organism evidence="10 11">
    <name type="scientific">Corynebacterium amycolatum</name>
    <dbReference type="NCBI Taxonomy" id="43765"/>
    <lineage>
        <taxon>Bacteria</taxon>
        <taxon>Bacillati</taxon>
        <taxon>Actinomycetota</taxon>
        <taxon>Actinomycetes</taxon>
        <taxon>Mycobacteriales</taxon>
        <taxon>Corynebacteriaceae</taxon>
        <taxon>Corynebacterium</taxon>
    </lineage>
</organism>
<dbReference type="EMBL" id="JASOOY020000011">
    <property type="protein sequence ID" value="MEO3716690.1"/>
    <property type="molecule type" value="Genomic_DNA"/>
</dbReference>
<dbReference type="RefSeq" id="WP_284825687.1">
    <property type="nucleotide sequence ID" value="NZ_JASOOY020000011.1"/>
</dbReference>
<dbReference type="SUPFAM" id="SSF51011">
    <property type="entry name" value="Glycosyl hydrolase domain"/>
    <property type="match status" value="1"/>
</dbReference>
<dbReference type="Gene3D" id="3.20.20.80">
    <property type="entry name" value="Glycosidases"/>
    <property type="match status" value="1"/>
</dbReference>
<protein>
    <recommendedName>
        <fullName evidence="3">maltose alpha-D-glucosyltransferase</fullName>
        <ecNumber evidence="3">5.4.99.16</ecNumber>
    </recommendedName>
    <alternativeName>
        <fullName evidence="7">Maltose alpha-D-glucosyltransferase</fullName>
    </alternativeName>
</protein>
<dbReference type="InterPro" id="IPR013780">
    <property type="entry name" value="Glyco_hydro_b"/>
</dbReference>
<dbReference type="EC" id="5.4.99.16" evidence="3"/>
<keyword evidence="6 10" id="KW-0413">Isomerase</keyword>
<dbReference type="SUPFAM" id="SSF51445">
    <property type="entry name" value="(Trans)glycosidases"/>
    <property type="match status" value="1"/>
</dbReference>
<dbReference type="SMART" id="SM00642">
    <property type="entry name" value="Aamy"/>
    <property type="match status" value="1"/>
</dbReference>
<dbReference type="Gene3D" id="2.60.40.1180">
    <property type="entry name" value="Golgi alpha-mannosidase II"/>
    <property type="match status" value="1"/>
</dbReference>
<dbReference type="Pfam" id="PF00128">
    <property type="entry name" value="Alpha-amylase"/>
    <property type="match status" value="1"/>
</dbReference>
<evidence type="ECO:0000256" key="4">
    <source>
        <dbReference type="ARBA" id="ARBA00022723"/>
    </source>
</evidence>
<reference evidence="10" key="1">
    <citation type="submission" date="2023-05" db="EMBL/GenBank/DDBJ databases">
        <authorList>
            <person name="Du J."/>
        </authorList>
    </citation>
    <scope>NUCLEOTIDE SEQUENCE</scope>
    <source>
        <strain evidence="10">UMB1064</strain>
    </source>
</reference>
<dbReference type="FunFam" id="3.20.20.80:FF:000055">
    <property type="entry name" value="Trehalose synthase"/>
    <property type="match status" value="1"/>
</dbReference>
<evidence type="ECO:0000313" key="10">
    <source>
        <dbReference type="EMBL" id="MEO3716690.1"/>
    </source>
</evidence>
<evidence type="ECO:0000256" key="8">
    <source>
        <dbReference type="SAM" id="MobiDB-lite"/>
    </source>
</evidence>
<gene>
    <name evidence="10" type="primary">treS</name>
    <name evidence="10" type="ORF">QP460_003685</name>
</gene>
<dbReference type="InterPro" id="IPR017853">
    <property type="entry name" value="GH"/>
</dbReference>
<comment type="catalytic activity">
    <reaction evidence="1">
        <text>D-maltose = alpha,alpha-trehalose</text>
        <dbReference type="Rhea" id="RHEA:15145"/>
        <dbReference type="ChEBI" id="CHEBI:16551"/>
        <dbReference type="ChEBI" id="CHEBI:17306"/>
        <dbReference type="EC" id="5.4.99.16"/>
    </reaction>
</comment>
<evidence type="ECO:0000313" key="11">
    <source>
        <dbReference type="Proteomes" id="UP001223646"/>
    </source>
</evidence>
<dbReference type="Pfam" id="PF16657">
    <property type="entry name" value="Malt_amylase_C"/>
    <property type="match status" value="1"/>
</dbReference>
<dbReference type="GO" id="GO:0046872">
    <property type="term" value="F:metal ion binding"/>
    <property type="evidence" value="ECO:0007669"/>
    <property type="project" value="UniProtKB-KW"/>
</dbReference>